<comment type="cofactor">
    <cofactor evidence="1 6">
        <name>FAD</name>
        <dbReference type="ChEBI" id="CHEBI:57692"/>
    </cofactor>
</comment>
<comment type="caution">
    <text evidence="8">The sequence shown here is derived from an EMBL/GenBank/DDBJ whole genome shotgun (WGS) entry which is preliminary data.</text>
</comment>
<feature type="binding site" evidence="5">
    <location>
        <position position="163"/>
    </location>
    <ligand>
        <name>FAD</name>
        <dbReference type="ChEBI" id="CHEBI:57692"/>
    </ligand>
</feature>
<comment type="catalytic activity">
    <reaction evidence="4">
        <text>a secondary aliphatic amine + O2 + H2O = a primary amine + an aldehyde + H2O2</text>
        <dbReference type="Rhea" id="RHEA:26414"/>
        <dbReference type="ChEBI" id="CHEBI:15377"/>
        <dbReference type="ChEBI" id="CHEBI:15379"/>
        <dbReference type="ChEBI" id="CHEBI:16240"/>
        <dbReference type="ChEBI" id="CHEBI:17478"/>
        <dbReference type="ChEBI" id="CHEBI:58855"/>
        <dbReference type="ChEBI" id="CHEBI:65296"/>
        <dbReference type="EC" id="1.4.3.4"/>
    </reaction>
</comment>
<dbReference type="InterPro" id="IPR035959">
    <property type="entry name" value="RutC-like_sf"/>
</dbReference>
<dbReference type="InterPro" id="IPR006175">
    <property type="entry name" value="YjgF/YER057c/UK114"/>
</dbReference>
<reference evidence="8 9" key="1">
    <citation type="submission" date="2023-06" db="EMBL/GenBank/DDBJ databases">
        <title>Black Yeasts Isolated from many extreme environments.</title>
        <authorList>
            <person name="Coleine C."/>
            <person name="Stajich J.E."/>
            <person name="Selbmann L."/>
        </authorList>
    </citation>
    <scope>NUCLEOTIDE SEQUENCE [LARGE SCALE GENOMIC DNA]</scope>
    <source>
        <strain evidence="8 9">CCFEE 5887</strain>
    </source>
</reference>
<feature type="binding site" evidence="5">
    <location>
        <position position="502"/>
    </location>
    <ligand>
        <name>substrate</name>
    </ligand>
</feature>
<evidence type="ECO:0000256" key="3">
    <source>
        <dbReference type="ARBA" id="ARBA00023002"/>
    </source>
</evidence>
<dbReference type="Pfam" id="PF01042">
    <property type="entry name" value="Ribonuc_L-PSP"/>
    <property type="match status" value="1"/>
</dbReference>
<dbReference type="InterPro" id="IPR036188">
    <property type="entry name" value="FAD/NAD-bd_sf"/>
</dbReference>
<dbReference type="PANTHER" id="PTHR43563:SF14">
    <property type="entry name" value="AMINE OXIDASE"/>
    <property type="match status" value="1"/>
</dbReference>
<proteinExistence type="inferred from homology"/>
<dbReference type="InterPro" id="IPR001613">
    <property type="entry name" value="Flavin_amine_oxidase"/>
</dbReference>
<evidence type="ECO:0000256" key="5">
    <source>
        <dbReference type="PIRSR" id="PIRSR601613-1"/>
    </source>
</evidence>
<evidence type="ECO:0000256" key="2">
    <source>
        <dbReference type="ARBA" id="ARBA00005995"/>
    </source>
</evidence>
<dbReference type="Gene3D" id="3.90.660.10">
    <property type="match status" value="1"/>
</dbReference>
<feature type="binding site" evidence="5">
    <location>
        <position position="591"/>
    </location>
    <ligand>
        <name>FAD</name>
        <dbReference type="ChEBI" id="CHEBI:57692"/>
    </ligand>
</feature>
<feature type="binding site" evidence="5">
    <location>
        <position position="384"/>
    </location>
    <ligand>
        <name>FAD</name>
        <dbReference type="ChEBI" id="CHEBI:57692"/>
    </ligand>
</feature>
<dbReference type="Gene3D" id="3.50.50.60">
    <property type="entry name" value="FAD/NAD(P)-binding domain"/>
    <property type="match status" value="1"/>
</dbReference>
<feature type="domain" description="Amine oxidase" evidence="7">
    <location>
        <begin position="162"/>
        <end position="615"/>
    </location>
</feature>
<dbReference type="SUPFAM" id="SSF55298">
    <property type="entry name" value="YjgF-like"/>
    <property type="match status" value="1"/>
</dbReference>
<dbReference type="Gene3D" id="1.10.405.10">
    <property type="entry name" value="Guanine Nucleotide Dissociation Inhibitor, domain 1"/>
    <property type="match status" value="1"/>
</dbReference>
<keyword evidence="6" id="KW-0274">FAD</keyword>
<accession>A0AAV9QI09</accession>
<name>A0AAV9QI09_9PEZI</name>
<organism evidence="8 9">
    <name type="scientific">Vermiconidia calcicola</name>
    <dbReference type="NCBI Taxonomy" id="1690605"/>
    <lineage>
        <taxon>Eukaryota</taxon>
        <taxon>Fungi</taxon>
        <taxon>Dikarya</taxon>
        <taxon>Ascomycota</taxon>
        <taxon>Pezizomycotina</taxon>
        <taxon>Dothideomycetes</taxon>
        <taxon>Dothideomycetidae</taxon>
        <taxon>Mycosphaerellales</taxon>
        <taxon>Extremaceae</taxon>
        <taxon>Vermiconidia</taxon>
    </lineage>
</organism>
<gene>
    <name evidence="8" type="ORF">LTR25_002002</name>
</gene>
<evidence type="ECO:0000313" key="8">
    <source>
        <dbReference type="EMBL" id="KAK5542117.1"/>
    </source>
</evidence>
<dbReference type="InterPro" id="IPR050703">
    <property type="entry name" value="Flavin_MAO"/>
</dbReference>
<evidence type="ECO:0000256" key="6">
    <source>
        <dbReference type="RuleBase" id="RU362067"/>
    </source>
</evidence>
<dbReference type="Proteomes" id="UP001345827">
    <property type="component" value="Unassembled WGS sequence"/>
</dbReference>
<dbReference type="Gene3D" id="3.30.1330.40">
    <property type="entry name" value="RutC-like"/>
    <property type="match status" value="1"/>
</dbReference>
<evidence type="ECO:0000313" key="9">
    <source>
        <dbReference type="Proteomes" id="UP001345827"/>
    </source>
</evidence>
<dbReference type="EMBL" id="JAXLQG010000003">
    <property type="protein sequence ID" value="KAK5542117.1"/>
    <property type="molecule type" value="Genomic_DNA"/>
</dbReference>
<protein>
    <recommendedName>
        <fullName evidence="6">Amine oxidase</fullName>
        <ecNumber evidence="6">1.4.3.-</ecNumber>
    </recommendedName>
</protein>
<keyword evidence="3 6" id="KW-0560">Oxidoreductase</keyword>
<feature type="binding site" evidence="5">
    <location>
        <begin position="182"/>
        <end position="183"/>
    </location>
    <ligand>
        <name>FAD</name>
        <dbReference type="ChEBI" id="CHEBI:57692"/>
    </ligand>
</feature>
<dbReference type="PRINTS" id="PR00757">
    <property type="entry name" value="AMINEOXDASEF"/>
</dbReference>
<keyword evidence="6" id="KW-0285">Flavoprotein</keyword>
<dbReference type="EC" id="1.4.3.-" evidence="6"/>
<evidence type="ECO:0000256" key="1">
    <source>
        <dbReference type="ARBA" id="ARBA00001974"/>
    </source>
</evidence>
<dbReference type="AlphaFoldDB" id="A0AAV9QI09"/>
<dbReference type="CDD" id="cd00448">
    <property type="entry name" value="YjgF_YER057c_UK114_family"/>
    <property type="match status" value="1"/>
</dbReference>
<evidence type="ECO:0000256" key="4">
    <source>
        <dbReference type="ARBA" id="ARBA00048448"/>
    </source>
</evidence>
<dbReference type="Pfam" id="PF01593">
    <property type="entry name" value="Amino_oxidase"/>
    <property type="match status" value="1"/>
</dbReference>
<dbReference type="SUPFAM" id="SSF54373">
    <property type="entry name" value="FAD-linked reductases, C-terminal domain"/>
    <property type="match status" value="1"/>
</dbReference>
<keyword evidence="9" id="KW-1185">Reference proteome</keyword>
<dbReference type="GO" id="GO:0097621">
    <property type="term" value="F:monoamine oxidase activity"/>
    <property type="evidence" value="ECO:0007669"/>
    <property type="project" value="UniProtKB-EC"/>
</dbReference>
<evidence type="ECO:0000259" key="7">
    <source>
        <dbReference type="Pfam" id="PF01593"/>
    </source>
</evidence>
<sequence length="632" mass="68202">MATTKSAIKALKPSSIASTGPFAHVTHTNGPARIVYTSGMVGQYQDGSIADSYVGQIKQSLVNLKHCLDASGAGVKDILKLTYYIVNYDPNDRPHAGLIFEWLEGHRPATALVPVPYLANPKFLFEIEAVAAVRDPALDAPIAALVPGKVEDFDVVVVGAGLSGLQAAYDLQKAGLKTVVLEARDRVGGKTWTVPTASGKGMIDLGGAWINDTNQSKMWALGQRFGMEYIVQTTQGDCALQDYGRFPFGQLPPFESKEELDNFVMFRDLVEIRCQTIDIEKPWIGPGKVYDSMTFEDFAKQSGALPKTVEYANLWIRAMLGIDGSEISALYFLHYCKSGGGFVQMRSDGKHGGQHLRSKTGSQPYSEGLASLLTPGSVSLSSPVSSIRQNAAGVLVRTKTNNLTVRARKVIVSVPTPLYRDITFTPALTGAKLALSSSTRLGYFAKVILVYAWPWWTNAGLAGLAHSFNTTPDGKSGNGSGPITLIRDTSDPESGVYALTCFVLANVGREWSELPAAQRRKEALEQVVQIYNSPDVDPQTILAPVEVFEQEWSKEEFSKGCPCPVTAPGVLTSVGHAIREPFGNVHFVGTETSVVWKGYMEGAVRSGERGALEVIEALQTMKKTGGKIAASL</sequence>
<dbReference type="SUPFAM" id="SSF51905">
    <property type="entry name" value="FAD/NAD(P)-binding domain"/>
    <property type="match status" value="1"/>
</dbReference>
<dbReference type="PANTHER" id="PTHR43563">
    <property type="entry name" value="AMINE OXIDASE"/>
    <property type="match status" value="1"/>
</dbReference>
<dbReference type="InterPro" id="IPR002937">
    <property type="entry name" value="Amino_oxidase"/>
</dbReference>
<comment type="similarity">
    <text evidence="2 6">Belongs to the flavin monoamine oxidase family.</text>
</comment>